<dbReference type="PANTHER" id="PTHR30627:SF2">
    <property type="entry name" value="PEPTIDOGLYCAN D,D-TRANSPEPTIDASE MRDA"/>
    <property type="match status" value="1"/>
</dbReference>
<sequence length="186" mass="19358">YAGDTVISGIGQGYVLATPLQLAVATAMLANQGKRMTPHLVRAIRHAESGKITLIAPKVSQTLTFRPEDLETVRNAMVGVMKPGGTAAQAGAGALYSMAGKTGTAQVVGVRQGEKYNASALTEHNRDHALFIAYAPADHPRLAVAVLVENGGHGGSTAAPIARQVFDYYLLGKRPPPAAPTAVPHD</sequence>
<dbReference type="GO" id="GO:0008658">
    <property type="term" value="F:penicillin binding"/>
    <property type="evidence" value="ECO:0007669"/>
    <property type="project" value="InterPro"/>
</dbReference>
<dbReference type="Pfam" id="PF00905">
    <property type="entry name" value="Transpeptidase"/>
    <property type="match status" value="1"/>
</dbReference>
<dbReference type="SUPFAM" id="SSF56601">
    <property type="entry name" value="beta-lactamase/transpeptidase-like"/>
    <property type="match status" value="1"/>
</dbReference>
<organism evidence="2">
    <name type="scientific">mine drainage metagenome</name>
    <dbReference type="NCBI Taxonomy" id="410659"/>
    <lineage>
        <taxon>unclassified sequences</taxon>
        <taxon>metagenomes</taxon>
        <taxon>ecological metagenomes</taxon>
    </lineage>
</organism>
<accession>T1C722</accession>
<reference evidence="2" key="2">
    <citation type="journal article" date="2014" name="ISME J.">
        <title>Microbial stratification in low pH oxic and suboxic macroscopic growths along an acid mine drainage.</title>
        <authorList>
            <person name="Mendez-Garcia C."/>
            <person name="Mesa V."/>
            <person name="Sprenger R.R."/>
            <person name="Richter M."/>
            <person name="Diez M.S."/>
            <person name="Solano J."/>
            <person name="Bargiela R."/>
            <person name="Golyshina O.V."/>
            <person name="Manteca A."/>
            <person name="Ramos J.L."/>
            <person name="Gallego J.R."/>
            <person name="Llorente I."/>
            <person name="Martins Dos Santos V.A."/>
            <person name="Jensen O.N."/>
            <person name="Pelaez A.I."/>
            <person name="Sanchez J."/>
            <person name="Ferrer M."/>
        </authorList>
    </citation>
    <scope>NUCLEOTIDE SEQUENCE</scope>
</reference>
<reference evidence="2" key="1">
    <citation type="submission" date="2013-08" db="EMBL/GenBank/DDBJ databases">
        <authorList>
            <person name="Mendez C."/>
            <person name="Richter M."/>
            <person name="Ferrer M."/>
            <person name="Sanchez J."/>
        </authorList>
    </citation>
    <scope>NUCLEOTIDE SEQUENCE</scope>
</reference>
<dbReference type="GO" id="GO:0005886">
    <property type="term" value="C:plasma membrane"/>
    <property type="evidence" value="ECO:0007669"/>
    <property type="project" value="TreeGrafter"/>
</dbReference>
<feature type="non-terminal residue" evidence="2">
    <location>
        <position position="1"/>
    </location>
</feature>
<feature type="domain" description="Penicillin-binding protein transpeptidase" evidence="1">
    <location>
        <begin position="4"/>
        <end position="166"/>
    </location>
</feature>
<evidence type="ECO:0000259" key="1">
    <source>
        <dbReference type="Pfam" id="PF00905"/>
    </source>
</evidence>
<proteinExistence type="predicted"/>
<dbReference type="InterPro" id="IPR012338">
    <property type="entry name" value="Beta-lactam/transpept-like"/>
</dbReference>
<keyword evidence="2" id="KW-0808">Transferase</keyword>
<dbReference type="AlphaFoldDB" id="T1C722"/>
<dbReference type="InterPro" id="IPR050515">
    <property type="entry name" value="Beta-lactam/transpept"/>
</dbReference>
<dbReference type="InterPro" id="IPR001460">
    <property type="entry name" value="PCN-bd_Tpept"/>
</dbReference>
<comment type="caution">
    <text evidence="2">The sequence shown here is derived from an EMBL/GenBank/DDBJ whole genome shotgun (WGS) entry which is preliminary data.</text>
</comment>
<dbReference type="PANTHER" id="PTHR30627">
    <property type="entry name" value="PEPTIDOGLYCAN D,D-TRANSPEPTIDASE"/>
    <property type="match status" value="1"/>
</dbReference>
<dbReference type="EMBL" id="AUZX01001990">
    <property type="protein sequence ID" value="EQD77837.1"/>
    <property type="molecule type" value="Genomic_DNA"/>
</dbReference>
<dbReference type="GO" id="GO:0071972">
    <property type="term" value="F:peptidoglycan L,D-transpeptidase activity"/>
    <property type="evidence" value="ECO:0007669"/>
    <property type="project" value="TreeGrafter"/>
</dbReference>
<gene>
    <name evidence="2" type="ORF">B1A_02683</name>
</gene>
<dbReference type="Gene3D" id="3.40.710.10">
    <property type="entry name" value="DD-peptidase/beta-lactamase superfamily"/>
    <property type="match status" value="1"/>
</dbReference>
<dbReference type="GO" id="GO:0016740">
    <property type="term" value="F:transferase activity"/>
    <property type="evidence" value="ECO:0007669"/>
    <property type="project" value="UniProtKB-KW"/>
</dbReference>
<dbReference type="GO" id="GO:0071555">
    <property type="term" value="P:cell wall organization"/>
    <property type="evidence" value="ECO:0007669"/>
    <property type="project" value="TreeGrafter"/>
</dbReference>
<protein>
    <submittedName>
        <fullName evidence="2">Peptidoglycan glycosyltransferase</fullName>
    </submittedName>
</protein>
<name>T1C722_9ZZZZ</name>
<evidence type="ECO:0000313" key="2">
    <source>
        <dbReference type="EMBL" id="EQD77837.1"/>
    </source>
</evidence>